<organism evidence="2 3">
    <name type="scientific">Liparis tanakae</name>
    <name type="common">Tanaka's snailfish</name>
    <dbReference type="NCBI Taxonomy" id="230148"/>
    <lineage>
        <taxon>Eukaryota</taxon>
        <taxon>Metazoa</taxon>
        <taxon>Chordata</taxon>
        <taxon>Craniata</taxon>
        <taxon>Vertebrata</taxon>
        <taxon>Euteleostomi</taxon>
        <taxon>Actinopterygii</taxon>
        <taxon>Neopterygii</taxon>
        <taxon>Teleostei</taxon>
        <taxon>Neoteleostei</taxon>
        <taxon>Acanthomorphata</taxon>
        <taxon>Eupercaria</taxon>
        <taxon>Perciformes</taxon>
        <taxon>Cottioidei</taxon>
        <taxon>Cottales</taxon>
        <taxon>Liparidae</taxon>
        <taxon>Liparis</taxon>
    </lineage>
</organism>
<dbReference type="AlphaFoldDB" id="A0A4Z2FDQ5"/>
<dbReference type="EMBL" id="SRLO01001365">
    <property type="protein sequence ID" value="TNN38522.1"/>
    <property type="molecule type" value="Genomic_DNA"/>
</dbReference>
<protein>
    <submittedName>
        <fullName evidence="2">Uncharacterized protein</fullName>
    </submittedName>
</protein>
<dbReference type="Proteomes" id="UP000314294">
    <property type="component" value="Unassembled WGS sequence"/>
</dbReference>
<reference evidence="2 3" key="1">
    <citation type="submission" date="2019-03" db="EMBL/GenBank/DDBJ databases">
        <title>First draft genome of Liparis tanakae, snailfish: a comprehensive survey of snailfish specific genes.</title>
        <authorList>
            <person name="Kim W."/>
            <person name="Song I."/>
            <person name="Jeong J.-H."/>
            <person name="Kim D."/>
            <person name="Kim S."/>
            <person name="Ryu S."/>
            <person name="Song J.Y."/>
            <person name="Lee S.K."/>
        </authorList>
    </citation>
    <scope>NUCLEOTIDE SEQUENCE [LARGE SCALE GENOMIC DNA]</scope>
    <source>
        <tissue evidence="2">Muscle</tissue>
    </source>
</reference>
<sequence length="66" mass="7215">MNLIGPLICLLDRLVPSGSVSMAMSASSLLAWSHSEHCLRKRGEEMAPPPSDAEERRRASASSRQH</sequence>
<keyword evidence="3" id="KW-1185">Reference proteome</keyword>
<name>A0A4Z2FDQ5_9TELE</name>
<evidence type="ECO:0000313" key="3">
    <source>
        <dbReference type="Proteomes" id="UP000314294"/>
    </source>
</evidence>
<comment type="caution">
    <text evidence="2">The sequence shown here is derived from an EMBL/GenBank/DDBJ whole genome shotgun (WGS) entry which is preliminary data.</text>
</comment>
<gene>
    <name evidence="2" type="ORF">EYF80_051303</name>
</gene>
<feature type="region of interest" description="Disordered" evidence="1">
    <location>
        <begin position="41"/>
        <end position="66"/>
    </location>
</feature>
<evidence type="ECO:0000256" key="1">
    <source>
        <dbReference type="SAM" id="MobiDB-lite"/>
    </source>
</evidence>
<accession>A0A4Z2FDQ5</accession>
<evidence type="ECO:0000313" key="2">
    <source>
        <dbReference type="EMBL" id="TNN38522.1"/>
    </source>
</evidence>
<proteinExistence type="predicted"/>